<dbReference type="RefSeq" id="WP_173085386.1">
    <property type="nucleotide sequence ID" value="NZ_BLTE01000012.1"/>
</dbReference>
<dbReference type="Proteomes" id="UP000494245">
    <property type="component" value="Unassembled WGS sequence"/>
</dbReference>
<reference evidence="2 3" key="1">
    <citation type="submission" date="2020-04" db="EMBL/GenBank/DDBJ databases">
        <authorList>
            <consortium name="Desulfovibrio sp. FSS-1 genome sequencing consortium"/>
            <person name="Shimoshige H."/>
            <person name="Kobayashi H."/>
            <person name="Maekawa T."/>
        </authorList>
    </citation>
    <scope>NUCLEOTIDE SEQUENCE [LARGE SCALE GENOMIC DNA]</scope>
    <source>
        <strain evidence="2 3">SIID29052-01</strain>
    </source>
</reference>
<evidence type="ECO:0000256" key="1">
    <source>
        <dbReference type="SAM" id="MobiDB-lite"/>
    </source>
</evidence>
<protein>
    <submittedName>
        <fullName evidence="2">Uncharacterized protein</fullName>
    </submittedName>
</protein>
<feature type="region of interest" description="Disordered" evidence="1">
    <location>
        <begin position="1"/>
        <end position="28"/>
    </location>
</feature>
<gene>
    <name evidence="2" type="ORF">NNJEOMEG_02727</name>
</gene>
<organism evidence="2 3">
    <name type="scientific">Fundidesulfovibrio magnetotacticus</name>
    <dbReference type="NCBI Taxonomy" id="2730080"/>
    <lineage>
        <taxon>Bacteria</taxon>
        <taxon>Pseudomonadati</taxon>
        <taxon>Thermodesulfobacteriota</taxon>
        <taxon>Desulfovibrionia</taxon>
        <taxon>Desulfovibrionales</taxon>
        <taxon>Desulfovibrionaceae</taxon>
        <taxon>Fundidesulfovibrio</taxon>
    </lineage>
</organism>
<evidence type="ECO:0000313" key="3">
    <source>
        <dbReference type="Proteomes" id="UP000494245"/>
    </source>
</evidence>
<comment type="caution">
    <text evidence="2">The sequence shown here is derived from an EMBL/GenBank/DDBJ whole genome shotgun (WGS) entry which is preliminary data.</text>
</comment>
<evidence type="ECO:0000313" key="2">
    <source>
        <dbReference type="EMBL" id="GFK94879.1"/>
    </source>
</evidence>
<feature type="compositionally biased region" description="Basic residues" evidence="1">
    <location>
        <begin position="1"/>
        <end position="10"/>
    </location>
</feature>
<keyword evidence="3" id="KW-1185">Reference proteome</keyword>
<accession>A0A6V8LXV0</accession>
<name>A0A6V8LXV0_9BACT</name>
<dbReference type="EMBL" id="BLTE01000012">
    <property type="protein sequence ID" value="GFK94879.1"/>
    <property type="molecule type" value="Genomic_DNA"/>
</dbReference>
<dbReference type="AlphaFoldDB" id="A0A6V8LXV0"/>
<reference evidence="2 3" key="2">
    <citation type="submission" date="2020-05" db="EMBL/GenBank/DDBJ databases">
        <title>Draft genome sequence of Desulfovibrio sp. strainFSS-1.</title>
        <authorList>
            <person name="Shimoshige H."/>
            <person name="Kobayashi H."/>
            <person name="Maekawa T."/>
        </authorList>
    </citation>
    <scope>NUCLEOTIDE SEQUENCE [LARGE SCALE GENOMIC DNA]</scope>
    <source>
        <strain evidence="2 3">SIID29052-01</strain>
    </source>
</reference>
<proteinExistence type="predicted"/>
<sequence>MARSSVKHRTVNSTPVTFDGGLDLSQGPEALAPNQLSEARNMYYEETRNVLATRPGLVCAAEPPPGGPDITALHWYEKDTLTGCLVAATADGKLHSLDESVSPPAWNHVADLDQQGITPGLCTFHGRLVIADGGPCLRAWDGETVEDLEGSPSASAVAEIGGRLAANSAQDLDGVALCGPYDETDWDIADGGAIFLRAGYGDGLRVTGFGVIGQDLLVFKAGDSGKRIMRLQTAGPTSGWGLTQLSRNLTAHSGHCVEHVGNNLLFAGPGGIFDLAGVQQYGDLQVGGAGRPVNPSLNGKRVASMRFLPRLAVLLAFVEGDSQVLVYHPHNAAWTRLDFQGLFLGACCQAGERIFLAGRGGRLYRLGLGESRDEVQPGDFAPIKALVRSKMFTAPGGMILRSVRLDFEALTPGQGALQVLGADQVSPVTLYTWQADPGLGRLADADAPLEQASQPLGASSETQDVARARVRDRALSFQIATTAGRVRLRQCLAEMALAAG</sequence>